<evidence type="ECO:0000256" key="1">
    <source>
        <dbReference type="ARBA" id="ARBA00004298"/>
    </source>
</evidence>
<evidence type="ECO:0000256" key="11">
    <source>
        <dbReference type="RuleBase" id="RU368034"/>
    </source>
</evidence>
<dbReference type="EMBL" id="KQ964600">
    <property type="protein sequence ID" value="KXN68003.1"/>
    <property type="molecule type" value="Genomic_DNA"/>
</dbReference>
<dbReference type="InterPro" id="IPR009346">
    <property type="entry name" value="GRIM-19"/>
</dbReference>
<reference evidence="12 13" key="1">
    <citation type="journal article" date="2015" name="Genome Biol. Evol.">
        <title>Phylogenomic analyses indicate that early fungi evolved digesting cell walls of algal ancestors of land plants.</title>
        <authorList>
            <person name="Chang Y."/>
            <person name="Wang S."/>
            <person name="Sekimoto S."/>
            <person name="Aerts A.L."/>
            <person name="Choi C."/>
            <person name="Clum A."/>
            <person name="LaButti K.M."/>
            <person name="Lindquist E.A."/>
            <person name="Yee Ngan C."/>
            <person name="Ohm R.A."/>
            <person name="Salamov A.A."/>
            <person name="Grigoriev I.V."/>
            <person name="Spatafora J.W."/>
            <person name="Berbee M.L."/>
        </authorList>
    </citation>
    <scope>NUCLEOTIDE SEQUENCE [LARGE SCALE GENOMIC DNA]</scope>
    <source>
        <strain evidence="12 13">NRRL 28638</strain>
    </source>
</reference>
<keyword evidence="3 11" id="KW-0813">Transport</keyword>
<dbReference type="Pfam" id="PF06212">
    <property type="entry name" value="GRIM-19"/>
    <property type="match status" value="1"/>
</dbReference>
<keyword evidence="10 11" id="KW-0472">Membrane</keyword>
<keyword evidence="13" id="KW-1185">Reference proteome</keyword>
<comment type="similarity">
    <text evidence="2 11">Belongs to the complex I NDUFA13 subunit family.</text>
</comment>
<evidence type="ECO:0000256" key="3">
    <source>
        <dbReference type="ARBA" id="ARBA00022448"/>
    </source>
</evidence>
<organism evidence="12 13">
    <name type="scientific">Conidiobolus coronatus (strain ATCC 28846 / CBS 209.66 / NRRL 28638)</name>
    <name type="common">Delacroixia coronata</name>
    <dbReference type="NCBI Taxonomy" id="796925"/>
    <lineage>
        <taxon>Eukaryota</taxon>
        <taxon>Fungi</taxon>
        <taxon>Fungi incertae sedis</taxon>
        <taxon>Zoopagomycota</taxon>
        <taxon>Entomophthoromycotina</taxon>
        <taxon>Entomophthoromycetes</taxon>
        <taxon>Entomophthorales</taxon>
        <taxon>Ancylistaceae</taxon>
        <taxon>Conidiobolus</taxon>
    </lineage>
</organism>
<name>A0A137NYU7_CONC2</name>
<evidence type="ECO:0000256" key="10">
    <source>
        <dbReference type="ARBA" id="ARBA00023136"/>
    </source>
</evidence>
<keyword evidence="6 11" id="KW-0999">Mitochondrion inner membrane</keyword>
<feature type="transmembrane region" description="Helical" evidence="11">
    <location>
        <begin position="26"/>
        <end position="44"/>
    </location>
</feature>
<protein>
    <recommendedName>
        <fullName evidence="11">NADH dehydrogenase [ubiquinone] 1 alpha subcomplex subunit 13</fullName>
    </recommendedName>
</protein>
<evidence type="ECO:0000256" key="2">
    <source>
        <dbReference type="ARBA" id="ARBA00007312"/>
    </source>
</evidence>
<keyword evidence="7 11" id="KW-0249">Electron transport</keyword>
<proteinExistence type="inferred from homology"/>
<evidence type="ECO:0000256" key="5">
    <source>
        <dbReference type="ARBA" id="ARBA00022692"/>
    </source>
</evidence>
<evidence type="ECO:0000313" key="12">
    <source>
        <dbReference type="EMBL" id="KXN68003.1"/>
    </source>
</evidence>
<dbReference type="PANTHER" id="PTHR12966">
    <property type="entry name" value="NADH DEHYDROGENASE UBIQUINONE 1 ALPHA SUBCOMPLEX SUBUNIT 13"/>
    <property type="match status" value="1"/>
</dbReference>
<dbReference type="OMA" id="YGIREQH"/>
<dbReference type="AlphaFoldDB" id="A0A137NYU7"/>
<comment type="function">
    <text evidence="11">Complex I functions in the transfer of electrons from NADH to the respiratory chain. Accessory subunit of the mitochondrial membrane respiratory chain NADH dehydrogenase (Complex I), that is believed not to be involved in catalysis.</text>
</comment>
<keyword evidence="4 11" id="KW-0679">Respiratory chain</keyword>
<evidence type="ECO:0000256" key="9">
    <source>
        <dbReference type="ARBA" id="ARBA00023128"/>
    </source>
</evidence>
<gene>
    <name evidence="12" type="ORF">CONCODRAFT_79934</name>
</gene>
<sequence length="120" mass="13613">MTRQDMPPRGGFPTIRVDRNLPKSRLTGLGIFGGVIALSIYGFHRVLEGKIERKEINREKVWARINLVPLLEAESDRDKYRRGQAALAREAEIMKGVPGWKVGQSVYNTDKYVAPSVYIQ</sequence>
<dbReference type="GO" id="GO:0045271">
    <property type="term" value="C:respiratory chain complex I"/>
    <property type="evidence" value="ECO:0007669"/>
    <property type="project" value="UniProtKB-UniRule"/>
</dbReference>
<evidence type="ECO:0000256" key="8">
    <source>
        <dbReference type="ARBA" id="ARBA00022989"/>
    </source>
</evidence>
<dbReference type="PANTHER" id="PTHR12966:SF0">
    <property type="entry name" value="NADH DEHYDROGENASE [UBIQUINONE] 1 ALPHA SUBCOMPLEX SUBUNIT 13"/>
    <property type="match status" value="1"/>
</dbReference>
<evidence type="ECO:0000256" key="4">
    <source>
        <dbReference type="ARBA" id="ARBA00022660"/>
    </source>
</evidence>
<evidence type="ECO:0000313" key="13">
    <source>
        <dbReference type="Proteomes" id="UP000070444"/>
    </source>
</evidence>
<dbReference type="STRING" id="796925.A0A137NYU7"/>
<accession>A0A137NYU7</accession>
<evidence type="ECO:0000256" key="6">
    <source>
        <dbReference type="ARBA" id="ARBA00022792"/>
    </source>
</evidence>
<comment type="subcellular location">
    <subcellularLocation>
        <location evidence="1 11">Mitochondrion inner membrane</location>
        <topology evidence="1 11">Single-pass membrane protein</topology>
        <orientation evidence="1 11">Matrix side</orientation>
    </subcellularLocation>
</comment>
<keyword evidence="8 11" id="KW-1133">Transmembrane helix</keyword>
<dbReference type="OrthoDB" id="3308at2759"/>
<dbReference type="Proteomes" id="UP000070444">
    <property type="component" value="Unassembled WGS sequence"/>
</dbReference>
<dbReference type="GO" id="GO:0005743">
    <property type="term" value="C:mitochondrial inner membrane"/>
    <property type="evidence" value="ECO:0007669"/>
    <property type="project" value="UniProtKB-SubCell"/>
</dbReference>
<keyword evidence="9 11" id="KW-0496">Mitochondrion</keyword>
<keyword evidence="5 11" id="KW-0812">Transmembrane</keyword>
<evidence type="ECO:0000256" key="7">
    <source>
        <dbReference type="ARBA" id="ARBA00022982"/>
    </source>
</evidence>